<dbReference type="InterPro" id="IPR016624">
    <property type="entry name" value="UCP014753"/>
</dbReference>
<evidence type="ECO:0000313" key="3">
    <source>
        <dbReference type="Proteomes" id="UP000248688"/>
    </source>
</evidence>
<dbReference type="PIRSF" id="PIRSF014753">
    <property type="entry name" value="UCP014753"/>
    <property type="match status" value="1"/>
</dbReference>
<keyword evidence="3" id="KW-1185">Reference proteome</keyword>
<dbReference type="AlphaFoldDB" id="A0A2Z4ILI7"/>
<protein>
    <recommendedName>
        <fullName evidence="1">DUF2264 domain-containing protein</fullName>
    </recommendedName>
</protein>
<name>A0A2Z4ILI7_9BACT</name>
<evidence type="ECO:0000259" key="1">
    <source>
        <dbReference type="Pfam" id="PF10022"/>
    </source>
</evidence>
<reference evidence="2 3" key="1">
    <citation type="submission" date="2018-06" db="EMBL/GenBank/DDBJ databases">
        <title>Echinicola strongylocentroti sp. nov., isolated from a sea urchin Strongylocentrotus intermedius.</title>
        <authorList>
            <person name="Bae S.S."/>
        </authorList>
    </citation>
    <scope>NUCLEOTIDE SEQUENCE [LARGE SCALE GENOMIC DNA]</scope>
    <source>
        <strain evidence="2 3">MEBiC08714</strain>
    </source>
</reference>
<dbReference type="EMBL" id="CP030041">
    <property type="protein sequence ID" value="AWW31589.1"/>
    <property type="molecule type" value="Genomic_DNA"/>
</dbReference>
<gene>
    <name evidence="2" type="ORF">DN752_16480</name>
</gene>
<accession>A0A2Z4ILI7</accession>
<dbReference type="Proteomes" id="UP000248688">
    <property type="component" value="Chromosome"/>
</dbReference>
<evidence type="ECO:0000313" key="2">
    <source>
        <dbReference type="EMBL" id="AWW31589.1"/>
    </source>
</evidence>
<dbReference type="OrthoDB" id="9813465at2"/>
<proteinExistence type="predicted"/>
<dbReference type="KEGG" id="est:DN752_16480"/>
<dbReference type="RefSeq" id="WP_112784964.1">
    <property type="nucleotide sequence ID" value="NZ_CP030041.1"/>
</dbReference>
<organism evidence="2 3">
    <name type="scientific">Echinicola strongylocentroti</name>
    <dbReference type="NCBI Taxonomy" id="1795355"/>
    <lineage>
        <taxon>Bacteria</taxon>
        <taxon>Pseudomonadati</taxon>
        <taxon>Bacteroidota</taxon>
        <taxon>Cytophagia</taxon>
        <taxon>Cytophagales</taxon>
        <taxon>Cyclobacteriaceae</taxon>
        <taxon>Echinicola</taxon>
    </lineage>
</organism>
<sequence>MNRRSFVKYIPAAGAIGVLPSTLSAKSSLAEAKTSNPNSRSYWAATLYKIASPMLTQMSLGKLRATMPVETPPKAYRGRENVTHLEALGRTLAGVAPWLALPESSDEEGNMRKDLKEKALKSIAHSVDPSSPDYLNWTEGSQPLVDGAFLVHGIMRAPEALWEPLDDEVKRRFVQEIKNQKEAIPPYYNNWLLFGAMLDAFLLFVGEGGDFMRIDFAVKKHDEWYVGDGWYGDGQNFHMDYYNGYVIQPMMLQVLKVAASKKKSYEKLYETVGKRMTRFAEQQERLISPEGTYPPVGRSITYRVGAFQPLAETALLGILPEAISGAQVRSALSAIIKRQFEAPGTFDKDGWLTIGFCGHQPEMGDSYISTGSLYLCTLGFLPLGLPADHEFWTAPEEDWTAKKAWAGISVQADHAISF</sequence>
<dbReference type="InterPro" id="IPR049349">
    <property type="entry name" value="DUF2264_N"/>
</dbReference>
<dbReference type="PANTHER" id="PTHR35339">
    <property type="entry name" value="LINALOOL DEHYDRATASE_ISOMERASE DOMAIN-CONTAINING PROTEIN"/>
    <property type="match status" value="1"/>
</dbReference>
<feature type="domain" description="DUF2264" evidence="1">
    <location>
        <begin position="39"/>
        <end position="399"/>
    </location>
</feature>
<dbReference type="PANTHER" id="PTHR35339:SF3">
    <property type="entry name" value="DUF2264 DOMAIN-CONTAINING PROTEIN"/>
    <property type="match status" value="1"/>
</dbReference>
<dbReference type="Pfam" id="PF10022">
    <property type="entry name" value="DUF2264"/>
    <property type="match status" value="1"/>
</dbReference>